<gene>
    <name evidence="1" type="ORF">GIB67_000601</name>
</gene>
<comment type="caution">
    <text evidence="1">The sequence shown here is derived from an EMBL/GenBank/DDBJ whole genome shotgun (WGS) entry which is preliminary data.</text>
</comment>
<dbReference type="GO" id="GO:0008821">
    <property type="term" value="F:crossover junction DNA endonuclease activity"/>
    <property type="evidence" value="ECO:0007669"/>
    <property type="project" value="InterPro"/>
</dbReference>
<dbReference type="PANTHER" id="PTHR36015:SF6">
    <property type="entry name" value="HOLLIDAY JUNCTION RESOLVASE MOC1, CHLOROPLASTIC-RELATED"/>
    <property type="match status" value="1"/>
</dbReference>
<keyword evidence="2" id="KW-1185">Reference proteome</keyword>
<dbReference type="PANTHER" id="PTHR36015">
    <property type="entry name" value="HOLLIDAY JUNCTION RESOLVASE MOC1, CHLOROPLASTIC-RELATED"/>
    <property type="match status" value="1"/>
</dbReference>
<sequence length="169" mass="18616">MEGGAHSLSSQNLIPQPHLMNSIFPSSTTRLLSNPSKIRVLSKLFSIESCRKRDSVSVKVRDAELKENWLASLSCSEELRNVNGSGLKWMIGVDPDLSGALALLKFQGDSVCSAQVFDTPYLQVLVGKGVRRRHDAKSISQLLRSFDAPFGMWTLSNLLNKVSDLISLN</sequence>
<proteinExistence type="predicted"/>
<dbReference type="Proteomes" id="UP000541444">
    <property type="component" value="Unassembled WGS sequence"/>
</dbReference>
<dbReference type="InterPro" id="IPR045290">
    <property type="entry name" value="MOC1-like"/>
</dbReference>
<accession>A0A7J7P7E6</accession>
<name>A0A7J7P7E6_9MAGN</name>
<organism evidence="1 2">
    <name type="scientific">Kingdonia uniflora</name>
    <dbReference type="NCBI Taxonomy" id="39325"/>
    <lineage>
        <taxon>Eukaryota</taxon>
        <taxon>Viridiplantae</taxon>
        <taxon>Streptophyta</taxon>
        <taxon>Embryophyta</taxon>
        <taxon>Tracheophyta</taxon>
        <taxon>Spermatophyta</taxon>
        <taxon>Magnoliopsida</taxon>
        <taxon>Ranunculales</taxon>
        <taxon>Circaeasteraceae</taxon>
        <taxon>Kingdonia</taxon>
    </lineage>
</organism>
<evidence type="ECO:0000313" key="1">
    <source>
        <dbReference type="EMBL" id="KAF6175280.1"/>
    </source>
</evidence>
<dbReference type="OrthoDB" id="1910737at2759"/>
<protein>
    <submittedName>
        <fullName evidence="1">Uncharacterized protein</fullName>
    </submittedName>
</protein>
<dbReference type="AlphaFoldDB" id="A0A7J7P7E6"/>
<evidence type="ECO:0000313" key="2">
    <source>
        <dbReference type="Proteomes" id="UP000541444"/>
    </source>
</evidence>
<dbReference type="EMBL" id="JACGCM010000201">
    <property type="protein sequence ID" value="KAF6175280.1"/>
    <property type="molecule type" value="Genomic_DNA"/>
</dbReference>
<reference evidence="1 2" key="1">
    <citation type="journal article" date="2020" name="IScience">
        <title>Genome Sequencing of the Endangered Kingdonia uniflora (Circaeasteraceae, Ranunculales) Reveals Potential Mechanisms of Evolutionary Specialization.</title>
        <authorList>
            <person name="Sun Y."/>
            <person name="Deng T."/>
            <person name="Zhang A."/>
            <person name="Moore M.J."/>
            <person name="Landis J.B."/>
            <person name="Lin N."/>
            <person name="Zhang H."/>
            <person name="Zhang X."/>
            <person name="Huang J."/>
            <person name="Zhang X."/>
            <person name="Sun H."/>
            <person name="Wang H."/>
        </authorList>
    </citation>
    <scope>NUCLEOTIDE SEQUENCE [LARGE SCALE GENOMIC DNA]</scope>
    <source>
        <strain evidence="1">TB1705</strain>
        <tissue evidence="1">Leaf</tissue>
    </source>
</reference>